<reference evidence="1 2" key="1">
    <citation type="submission" date="2021-05" db="EMBL/GenBank/DDBJ databases">
        <title>Complete genome of Nocardioides aquaticus KCTC 9944T isolated from meromictic and hypersaline Ekho Lake, Antarctica.</title>
        <authorList>
            <person name="Hwang K."/>
            <person name="Kim K.M."/>
            <person name="Choe H."/>
        </authorList>
    </citation>
    <scope>NUCLEOTIDE SEQUENCE [LARGE SCALE GENOMIC DNA]</scope>
    <source>
        <strain evidence="1 2">KCTC 9944</strain>
    </source>
</reference>
<organism evidence="1 2">
    <name type="scientific">Nocardioides aquaticus</name>
    <dbReference type="NCBI Taxonomy" id="160826"/>
    <lineage>
        <taxon>Bacteria</taxon>
        <taxon>Bacillati</taxon>
        <taxon>Actinomycetota</taxon>
        <taxon>Actinomycetes</taxon>
        <taxon>Propionibacteriales</taxon>
        <taxon>Nocardioidaceae</taxon>
        <taxon>Nocardioides</taxon>
    </lineage>
</organism>
<name>A0ABX8EIX7_9ACTN</name>
<sequence length="139" mass="14400">MTALGTRLLTLTIGGEEYAAQVSNCRITTGEADSDFVSFAQAAAGGGREYKLAFTAVQDPDADTIWDLVWTQAGSTVAAVIKPNGGTVAGPATPHFTGNVVITEPDGDILGGEANASSTAKFTFEAEWTYTAKPVRVIA</sequence>
<protein>
    <submittedName>
        <fullName evidence="1">Uncharacterized protein</fullName>
    </submittedName>
</protein>
<proteinExistence type="predicted"/>
<accession>A0ABX8EIX7</accession>
<gene>
    <name evidence="1" type="ORF">ENKNEFLB_02831</name>
</gene>
<dbReference type="EMBL" id="CP075371">
    <property type="protein sequence ID" value="QVT80436.1"/>
    <property type="molecule type" value="Genomic_DNA"/>
</dbReference>
<dbReference type="RefSeq" id="WP_214055983.1">
    <property type="nucleotide sequence ID" value="NZ_BAAAHS010000074.1"/>
</dbReference>
<evidence type="ECO:0000313" key="2">
    <source>
        <dbReference type="Proteomes" id="UP000679307"/>
    </source>
</evidence>
<dbReference type="Proteomes" id="UP000679307">
    <property type="component" value="Chromosome"/>
</dbReference>
<evidence type="ECO:0000313" key="1">
    <source>
        <dbReference type="EMBL" id="QVT80436.1"/>
    </source>
</evidence>
<keyword evidence="2" id="KW-1185">Reference proteome</keyword>